<evidence type="ECO:0000259" key="2">
    <source>
        <dbReference type="PROSITE" id="PS51208"/>
    </source>
</evidence>
<dbReference type="EMBL" id="PTRC01000014">
    <property type="protein sequence ID" value="PQA73980.1"/>
    <property type="molecule type" value="Genomic_DNA"/>
</dbReference>
<organism evidence="3 4">
    <name type="scientific">Brucella oryzae</name>
    <dbReference type="NCBI Taxonomy" id="335286"/>
    <lineage>
        <taxon>Bacteria</taxon>
        <taxon>Pseudomonadati</taxon>
        <taxon>Pseudomonadota</taxon>
        <taxon>Alphaproteobacteria</taxon>
        <taxon>Hyphomicrobiales</taxon>
        <taxon>Brucellaceae</taxon>
        <taxon>Brucella/Ochrobactrum group</taxon>
        <taxon>Brucella</taxon>
    </lineage>
</organism>
<accession>A0A2S7J196</accession>
<reference evidence="3 4" key="1">
    <citation type="submission" date="2018-02" db="EMBL/GenBank/DDBJ databases">
        <title>Draft genome sequence of Ochrobactrum oryzae found in Brazil.</title>
        <authorList>
            <person name="Cerdeira L."/>
            <person name="Andrade F."/>
            <person name="Zacariotto T."/>
            <person name="Barbosa B."/>
            <person name="Santos S."/>
            <person name="Cassetari V."/>
            <person name="Lincopan N."/>
        </authorList>
    </citation>
    <scope>NUCLEOTIDE SEQUENCE [LARGE SCALE GENOMIC DNA]</scope>
    <source>
        <strain evidence="3 4">OA447</strain>
    </source>
</reference>
<keyword evidence="4" id="KW-1185">Reference proteome</keyword>
<dbReference type="Pfam" id="PF03797">
    <property type="entry name" value="Autotransporter"/>
    <property type="match status" value="1"/>
</dbReference>
<evidence type="ECO:0000313" key="4">
    <source>
        <dbReference type="Proteomes" id="UP000238493"/>
    </source>
</evidence>
<sequence>MARGTQMLVNNATVHNLTLETAATLANINANGSFTVSGDLEAKPWSTLSFAAGSPSNTTRMTVLGNLTIDNAVLDVYQGHIPTSGKLGVGYYRLIAYSGTLNGTFGFVDLPQINGAVSSLQYGAGSIDLLIEASGDNSLQYWNGGNGVWDSTTAFWTNDRGAVADIWGGKIAIFKDTPTTIGGVIDINGNQSFSGIQFVNDGYILNGSGSLSLEPGGSEIRVLADSATINTEINGSGSLLKTEAGTLILNGNNSYTGGTTIYSGDVQISSDTSLGLGGVNLAGGALTIVDDIATYRNFDVDQRGTINVTDDNTLTANGVLSGNGNFLKDGNGRLVLNGVNTITGNIGIKAGELVINNDGALGDVSNDVSFMGGTLTTTASFATFRNFNLDVNGNFNVDGSTALTLNGNINGANDLTKSGAGILTLNGTNTFRNLNITNGFVVGNATSFGGDIRNAGTAIFNITGTETYNGNIQGLNTVHGSMVKDGSGSLTLAGVSLLDWSINKGELVIDANKFGGNIDIGALGTAVVSQPTNGTLAGVLSGTGTILKNGEGTLFLIGDSSAFGGVVKISSGAINTGTADAKGALGGSLIVESGGILSGVGTIGSGLNSHISVADGGILAPGNSIGTLTVNGNLVLESGSIYNVETDPLNTESDRITVTGDATISGGTVAHIGFAGDYALNTRYTILQADGKLTGSFGNVTSEFAFLNPSLFYDYNAGLVQLELARNEVPFISKGTTANHFAVANALDSMGTSSGIYNAFVKLPDNTTVIANALDSLSGEIYGSTSSALIEESRYIRDIINNRMRGALGGIVMNDDMFSTKIDHEWSAWVQAYGGWNKIDGNGNYADVKHSTGGFLVGADTIAENGWLAGAFAGYSNSTIKADARASSASVDSFHVGAHVAKEWNGNIALRLGVANSWHKVDTERTAAFFGFGPQSPTSNANARTFQAFGEVAYKIHAKKITLEPYGNLAYVNHHTGAYNEDGGAAALRGSKTRTSAAFVTLGIRAKTEVELGGNTTAAVSTGAGYRKTSNNVRGAAEHGFTGSDEFTIYGTPIASDVATLEAGLDMPVSKTSNFNLNYQAQISSKSTAHTTGARFAIKF</sequence>
<dbReference type="SUPFAM" id="SSF51126">
    <property type="entry name" value="Pectin lyase-like"/>
    <property type="match status" value="2"/>
</dbReference>
<dbReference type="InterPro" id="IPR006315">
    <property type="entry name" value="OM_autotransptr_brl_dom"/>
</dbReference>
<name>A0A2S7J196_9HYPH</name>
<dbReference type="InterPro" id="IPR012332">
    <property type="entry name" value="Autotransporter_pectin_lyase_C"/>
</dbReference>
<evidence type="ECO:0000313" key="3">
    <source>
        <dbReference type="EMBL" id="PQA73980.1"/>
    </source>
</evidence>
<dbReference type="SUPFAM" id="SSF103515">
    <property type="entry name" value="Autotransporter"/>
    <property type="match status" value="1"/>
</dbReference>
<feature type="domain" description="Autotransporter" evidence="2">
    <location>
        <begin position="821"/>
        <end position="1100"/>
    </location>
</feature>
<dbReference type="Proteomes" id="UP000238493">
    <property type="component" value="Unassembled WGS sequence"/>
</dbReference>
<dbReference type="Gene3D" id="2.160.20.20">
    <property type="match status" value="1"/>
</dbReference>
<gene>
    <name evidence="3" type="ORF">C3731_09205</name>
</gene>
<dbReference type="NCBIfam" id="TIGR02601">
    <property type="entry name" value="autotrns_rpt"/>
    <property type="match status" value="3"/>
</dbReference>
<dbReference type="NCBIfam" id="TIGR01414">
    <property type="entry name" value="autotrans_barl"/>
    <property type="match status" value="1"/>
</dbReference>
<dbReference type="SMART" id="SM00869">
    <property type="entry name" value="Autotransporter"/>
    <property type="match status" value="1"/>
</dbReference>
<dbReference type="InterPro" id="IPR013425">
    <property type="entry name" value="Autotrns_rpt"/>
</dbReference>
<dbReference type="InterPro" id="IPR011050">
    <property type="entry name" value="Pectin_lyase_fold/virulence"/>
</dbReference>
<dbReference type="InterPro" id="IPR005546">
    <property type="entry name" value="Autotransporte_beta"/>
</dbReference>
<evidence type="ECO:0000256" key="1">
    <source>
        <dbReference type="ARBA" id="ARBA00022729"/>
    </source>
</evidence>
<keyword evidence="1" id="KW-0732">Signal</keyword>
<dbReference type="PROSITE" id="PS51208">
    <property type="entry name" value="AUTOTRANSPORTER"/>
    <property type="match status" value="1"/>
</dbReference>
<comment type="caution">
    <text evidence="3">The sequence shown here is derived from an EMBL/GenBank/DDBJ whole genome shotgun (WGS) entry which is preliminary data.</text>
</comment>
<dbReference type="Pfam" id="PF12951">
    <property type="entry name" value="PATR"/>
    <property type="match status" value="4"/>
</dbReference>
<dbReference type="InterPro" id="IPR036709">
    <property type="entry name" value="Autotransporte_beta_dom_sf"/>
</dbReference>
<proteinExistence type="predicted"/>
<dbReference type="AlphaFoldDB" id="A0A2S7J196"/>
<protein>
    <submittedName>
        <fullName evidence="3">Autotransporter outer membrane beta-barrel domain-containing protein</fullName>
    </submittedName>
</protein>
<dbReference type="Gene3D" id="2.40.128.130">
    <property type="entry name" value="Autotransporter beta-domain"/>
    <property type="match status" value="1"/>
</dbReference>
<dbReference type="GO" id="GO:0019867">
    <property type="term" value="C:outer membrane"/>
    <property type="evidence" value="ECO:0007669"/>
    <property type="project" value="InterPro"/>
</dbReference>